<dbReference type="RefSeq" id="WP_258797813.1">
    <property type="nucleotide sequence ID" value="NZ_JANTHX010000004.1"/>
</dbReference>
<comment type="caution">
    <text evidence="1">The sequence shown here is derived from an EMBL/GenBank/DDBJ whole genome shotgun (WGS) entry which is preliminary data.</text>
</comment>
<evidence type="ECO:0000313" key="1">
    <source>
        <dbReference type="EMBL" id="MCS0498810.1"/>
    </source>
</evidence>
<protein>
    <submittedName>
        <fullName evidence="1">DUF2332 domain-containing protein</fullName>
    </submittedName>
</protein>
<accession>A0ABT1ZDN5</accession>
<dbReference type="EMBL" id="JANTHX010000004">
    <property type="protein sequence ID" value="MCS0498810.1"/>
    <property type="molecule type" value="Genomic_DNA"/>
</dbReference>
<keyword evidence="2" id="KW-1185">Reference proteome</keyword>
<reference evidence="1 2" key="1">
    <citation type="submission" date="2022-08" db="EMBL/GenBank/DDBJ databases">
        <authorList>
            <person name="Li F."/>
        </authorList>
    </citation>
    <scope>NUCLEOTIDE SEQUENCE [LARGE SCALE GENOMIC DNA]</scope>
    <source>
        <strain evidence="1 2">10F1B-8-1</strain>
    </source>
</reference>
<dbReference type="Pfam" id="PF10094">
    <property type="entry name" value="DUF2332"/>
    <property type="match status" value="1"/>
</dbReference>
<name>A0ABT1ZDN5_9MICO</name>
<dbReference type="InterPro" id="IPR011200">
    <property type="entry name" value="UCP012608"/>
</dbReference>
<dbReference type="Proteomes" id="UP001205337">
    <property type="component" value="Unassembled WGS sequence"/>
</dbReference>
<gene>
    <name evidence="1" type="ORF">NUH29_04495</name>
</gene>
<sequence>MAEGTADWYRRAAGELAATSPRQVEWCLGVADDRRMLELLDALPRPARQPSLLFAVAAWLGAPDAPYPAWSAWLLGRADALAAELPVRRVQTNEPGRCVPLLAGLDRIAGPIALLELGASAGLCLVPERYGYLLRTSDGPVALGAGQPVLEADLDGGALAPRALPDIRWRRGVDLDPVDATRDDGRRWLAASLPPDRPERLARLRAALAAVAPDPPLVVAGDALEAMPGAAADAPGGTTLVVACLGTAVYLPPADRARLLSEIAGIGARALTFEARTAIPEVAERWRELAAEGRADAGAAFVLALDGEPLASGSPHGDRLVGVRPAGRDG</sequence>
<evidence type="ECO:0000313" key="2">
    <source>
        <dbReference type="Proteomes" id="UP001205337"/>
    </source>
</evidence>
<organism evidence="1 2">
    <name type="scientific">Protaetiibacter mangrovi</name>
    <dbReference type="NCBI Taxonomy" id="2970926"/>
    <lineage>
        <taxon>Bacteria</taxon>
        <taxon>Bacillati</taxon>
        <taxon>Actinomycetota</taxon>
        <taxon>Actinomycetes</taxon>
        <taxon>Micrococcales</taxon>
        <taxon>Microbacteriaceae</taxon>
        <taxon>Protaetiibacter</taxon>
    </lineage>
</organism>
<proteinExistence type="predicted"/>